<feature type="compositionally biased region" description="Basic residues" evidence="7">
    <location>
        <begin position="37"/>
        <end position="50"/>
    </location>
</feature>
<evidence type="ECO:0000259" key="8">
    <source>
        <dbReference type="PROSITE" id="PS50011"/>
    </source>
</evidence>
<feature type="compositionally biased region" description="Basic residues" evidence="7">
    <location>
        <begin position="177"/>
        <end position="195"/>
    </location>
</feature>
<feature type="domain" description="Protein kinase" evidence="8">
    <location>
        <begin position="527"/>
        <end position="857"/>
    </location>
</feature>
<dbReference type="Gene3D" id="3.30.200.20">
    <property type="entry name" value="Phosphorylase Kinase, domain 1"/>
    <property type="match status" value="1"/>
</dbReference>
<feature type="compositionally biased region" description="Basic and acidic residues" evidence="7">
    <location>
        <begin position="103"/>
        <end position="114"/>
    </location>
</feature>
<dbReference type="PANTHER" id="PTHR24058:SF103">
    <property type="entry name" value="SERINE_THREONINE-PROTEIN KINASE PRP4 HOMOLOG"/>
    <property type="match status" value="1"/>
</dbReference>
<reference evidence="9 10" key="1">
    <citation type="journal article" date="2020" name="bioRxiv">
        <title>Metabolic contributions of an alphaproteobacterial endosymbiont in the apicomplexan Cardiosporidium cionae.</title>
        <authorList>
            <person name="Hunter E.S."/>
            <person name="Paight C.J."/>
            <person name="Lane C.E."/>
        </authorList>
    </citation>
    <scope>NUCLEOTIDE SEQUENCE [LARGE SCALE GENOMIC DNA]</scope>
    <source>
        <strain evidence="9">ESH_2018</strain>
    </source>
</reference>
<keyword evidence="5 9" id="KW-0418">Kinase</keyword>
<dbReference type="EC" id="2.7.11.1" evidence="1"/>
<keyword evidence="6" id="KW-0067">ATP-binding</keyword>
<evidence type="ECO:0000256" key="4">
    <source>
        <dbReference type="ARBA" id="ARBA00022741"/>
    </source>
</evidence>
<evidence type="ECO:0000256" key="2">
    <source>
        <dbReference type="ARBA" id="ARBA00022527"/>
    </source>
</evidence>
<dbReference type="Pfam" id="PF00069">
    <property type="entry name" value="Pkinase"/>
    <property type="match status" value="1"/>
</dbReference>
<evidence type="ECO:0000256" key="1">
    <source>
        <dbReference type="ARBA" id="ARBA00012513"/>
    </source>
</evidence>
<dbReference type="InterPro" id="IPR000719">
    <property type="entry name" value="Prot_kinase_dom"/>
</dbReference>
<dbReference type="Proteomes" id="UP000823046">
    <property type="component" value="Unassembled WGS sequence"/>
</dbReference>
<evidence type="ECO:0000256" key="6">
    <source>
        <dbReference type="ARBA" id="ARBA00022840"/>
    </source>
</evidence>
<gene>
    <name evidence="9" type="ORF">IE077_004295</name>
</gene>
<proteinExistence type="predicted"/>
<dbReference type="PANTHER" id="PTHR24058">
    <property type="entry name" value="DUAL SPECIFICITY PROTEIN KINASE"/>
    <property type="match status" value="1"/>
</dbReference>
<comment type="caution">
    <text evidence="9">The sequence shown here is derived from an EMBL/GenBank/DDBJ whole genome shotgun (WGS) entry which is preliminary data.</text>
</comment>
<feature type="compositionally biased region" description="Basic and acidic residues" evidence="7">
    <location>
        <begin position="12"/>
        <end position="36"/>
    </location>
</feature>
<dbReference type="CDD" id="cd14135">
    <property type="entry name" value="STKc_PRP4"/>
    <property type="match status" value="1"/>
</dbReference>
<dbReference type="EMBL" id="JADAQX010000979">
    <property type="protein sequence ID" value="KAF8819079.1"/>
    <property type="molecule type" value="Genomic_DNA"/>
</dbReference>
<evidence type="ECO:0000256" key="3">
    <source>
        <dbReference type="ARBA" id="ARBA00022679"/>
    </source>
</evidence>
<feature type="region of interest" description="Disordered" evidence="7">
    <location>
        <begin position="12"/>
        <end position="143"/>
    </location>
</feature>
<name>A0ABQ7J508_9APIC</name>
<evidence type="ECO:0000313" key="10">
    <source>
        <dbReference type="Proteomes" id="UP000823046"/>
    </source>
</evidence>
<dbReference type="SUPFAM" id="SSF56112">
    <property type="entry name" value="Protein kinase-like (PK-like)"/>
    <property type="match status" value="1"/>
</dbReference>
<dbReference type="InterPro" id="IPR050494">
    <property type="entry name" value="Ser_Thr_dual-spec_kinase"/>
</dbReference>
<dbReference type="GO" id="GO:0016301">
    <property type="term" value="F:kinase activity"/>
    <property type="evidence" value="ECO:0007669"/>
    <property type="project" value="UniProtKB-KW"/>
</dbReference>
<accession>A0ABQ7J508</accession>
<feature type="compositionally biased region" description="Basic and acidic residues" evidence="7">
    <location>
        <begin position="127"/>
        <end position="143"/>
    </location>
</feature>
<dbReference type="Gene3D" id="1.10.510.10">
    <property type="entry name" value="Transferase(Phosphotransferase) domain 1"/>
    <property type="match status" value="1"/>
</dbReference>
<evidence type="ECO:0000313" key="9">
    <source>
        <dbReference type="EMBL" id="KAF8819079.1"/>
    </source>
</evidence>
<sequence length="874" mass="101198">MQLRIWYFGVTEKPHESSKRSRGDISHNISHNDEMKKKSRRKHKHRRYSSRSRERDYRSRSVDSQEPEDCPRSPRTNHREYRSEYVPYPSHSPGRNLEYSYDGMHHRSNREYGEKYSSSRYRATYRGADERDRDRPSKLREHRDRHDYDRYLDVRRSGRGREFSRSFSVSRDQSKNGRIKKRNKERSPSRHRGYTRHSISDPQKCHKVSSGDESYTGFEDADNGNFNFNDDEKDDRLLAERRRKREALLAKYKMNGSHTFPNPVASDLSTTSIPSTSVTPSHISVLAVTTSLEENVIPNSVLCTDRSSMLVKATCEKDLCESSELASSSSKHSHAISPPSHDDAISRCGAEVLNAIFAPDVEELDGMSEPSTPSTEIEDADKSERYPKNLETTSDYSKPNGNIALLKIGGDNYDELKRRLVEEKKKLRLFIIRQKEEHEQIFKEDTTLGNTDHGDDSVLEEDEVDMFSQDANAIAKHRHIRRRHPKPVPATDNLSSLLDTPTLSDNWNDSEGYYRATIGEVLDGRYRVVSELAGKGVFSSVLQCFDDVLNQNVAIKVIRENDMMRRAAEKEMEILRLLNESDKDDKRHVVRLLRHFDYRGHLCLVFEWMWGNIRTALRRYGGSYGLNATAIHSYTKQLFIALRHMKKCLILHADCKLLNSHWVKPDNILLNEKFNTLKVCDLGSAFDVSENEVTSYLVSRFYRAPEIILGCKYEAPIDVWSAATTIYELATGQVLFSGRSNNDMLRLIMEVKGKIPNKLIKQGQLSSQHFDEAMNFMHVDKDSYTKKDVLRLIRDLRPTKSLTDRLLERQYWLKGNTLKMQFLRKKMRQLGDLLEKCLLLDPLKRMKPDEALQHPFVKESIHFSEVQPSSAQSK</sequence>
<keyword evidence="2" id="KW-0723">Serine/threonine-protein kinase</keyword>
<organism evidence="9 10">
    <name type="scientific">Cardiosporidium cionae</name>
    <dbReference type="NCBI Taxonomy" id="476202"/>
    <lineage>
        <taxon>Eukaryota</taxon>
        <taxon>Sar</taxon>
        <taxon>Alveolata</taxon>
        <taxon>Apicomplexa</taxon>
        <taxon>Aconoidasida</taxon>
        <taxon>Nephromycida</taxon>
        <taxon>Cardiosporidium</taxon>
    </lineage>
</organism>
<feature type="region of interest" description="Disordered" evidence="7">
    <location>
        <begin position="161"/>
        <end position="231"/>
    </location>
</feature>
<evidence type="ECO:0000256" key="7">
    <source>
        <dbReference type="SAM" id="MobiDB-lite"/>
    </source>
</evidence>
<dbReference type="InterPro" id="IPR011009">
    <property type="entry name" value="Kinase-like_dom_sf"/>
</dbReference>
<keyword evidence="10" id="KW-1185">Reference proteome</keyword>
<dbReference type="PROSITE" id="PS50011">
    <property type="entry name" value="PROTEIN_KINASE_DOM"/>
    <property type="match status" value="1"/>
</dbReference>
<keyword evidence="3" id="KW-0808">Transferase</keyword>
<keyword evidence="4" id="KW-0547">Nucleotide-binding</keyword>
<protein>
    <recommendedName>
        <fullName evidence="1">non-specific serine/threonine protein kinase</fullName>
        <ecNumber evidence="1">2.7.11.1</ecNumber>
    </recommendedName>
</protein>
<feature type="compositionally biased region" description="Basic and acidic residues" evidence="7">
    <location>
        <begin position="51"/>
        <end position="83"/>
    </location>
</feature>
<evidence type="ECO:0000256" key="5">
    <source>
        <dbReference type="ARBA" id="ARBA00022777"/>
    </source>
</evidence>
<dbReference type="InterPro" id="IPR044092">
    <property type="entry name" value="STKc_PRP4"/>
</dbReference>